<evidence type="ECO:0008006" key="10">
    <source>
        <dbReference type="Google" id="ProtNLM"/>
    </source>
</evidence>
<dbReference type="InterPro" id="IPR002781">
    <property type="entry name" value="TM_pro_TauE-like"/>
</dbReference>
<keyword evidence="4 6" id="KW-1133">Transmembrane helix</keyword>
<evidence type="ECO:0000256" key="3">
    <source>
        <dbReference type="ARBA" id="ARBA00022692"/>
    </source>
</evidence>
<name>A0A1J7G6H6_LUPAN</name>
<evidence type="ECO:0000256" key="7">
    <source>
        <dbReference type="SAM" id="SignalP"/>
    </source>
</evidence>
<sequence>MRTSTLTCLILTFIALNPSNAKQTQPISDILNIDDHLVLAGVLCFIASSISNAGGIGGGGLFIPTLTIIAGLDLKTASSFSAFMVTGGSLANVMYNMCTTSPKFGGKSLIDYNIALSSEPCMLLGVSVGVICNLVFPEWLITVLFALFLAWSTTKTCKSGILLWKIESEDMMRENGHEELENGLLENVTSEENSKLKIPWLKLWVLLLIWLSFFSINLLHGNKYGQSIIPMEPCGVGYWFLSSVQVPLAVVFTTWVVIRKESLQDQTLEHEGQDLTRNREPNKLVFPLVALLAGILGGVFGIGGGMLINPLLLHVGIAPEHK</sequence>
<dbReference type="EMBL" id="CM007376">
    <property type="protein sequence ID" value="OIV96115.1"/>
    <property type="molecule type" value="Genomic_DNA"/>
</dbReference>
<dbReference type="OMA" id="PPQWREH"/>
<proteinExistence type="inferred from homology"/>
<feature type="transmembrane region" description="Helical" evidence="6">
    <location>
        <begin position="122"/>
        <end position="151"/>
    </location>
</feature>
<feature type="transmembrane region" description="Helical" evidence="6">
    <location>
        <begin position="238"/>
        <end position="258"/>
    </location>
</feature>
<keyword evidence="3 6" id="KW-0812">Transmembrane</keyword>
<evidence type="ECO:0000256" key="6">
    <source>
        <dbReference type="SAM" id="Phobius"/>
    </source>
</evidence>
<reference evidence="8 9" key="1">
    <citation type="journal article" date="2017" name="Plant Biotechnol. J.">
        <title>A comprehensive draft genome sequence for lupin (Lupinus angustifolius), an emerging health food: insights into plant-microbe interactions and legume evolution.</title>
        <authorList>
            <person name="Hane J.K."/>
            <person name="Ming Y."/>
            <person name="Kamphuis L.G."/>
            <person name="Nelson M.N."/>
            <person name="Garg G."/>
            <person name="Atkins C.A."/>
            <person name="Bayer P.E."/>
            <person name="Bravo A."/>
            <person name="Bringans S."/>
            <person name="Cannon S."/>
            <person name="Edwards D."/>
            <person name="Foley R."/>
            <person name="Gao L.L."/>
            <person name="Harrison M.J."/>
            <person name="Huang W."/>
            <person name="Hurgobin B."/>
            <person name="Li S."/>
            <person name="Liu C.W."/>
            <person name="McGrath A."/>
            <person name="Morahan G."/>
            <person name="Murray J."/>
            <person name="Weller J."/>
            <person name="Jian J."/>
            <person name="Singh K.B."/>
        </authorList>
    </citation>
    <scope>NUCLEOTIDE SEQUENCE [LARGE SCALE GENOMIC DNA]</scope>
    <source>
        <strain evidence="9">cv. Tanjil</strain>
        <tissue evidence="8">Whole plant</tissue>
    </source>
</reference>
<dbReference type="Gramene" id="OIV96115">
    <property type="protein sequence ID" value="OIV96115"/>
    <property type="gene ID" value="TanjilG_13047"/>
</dbReference>
<organism evidence="8 9">
    <name type="scientific">Lupinus angustifolius</name>
    <name type="common">Narrow-leaved blue lupine</name>
    <dbReference type="NCBI Taxonomy" id="3871"/>
    <lineage>
        <taxon>Eukaryota</taxon>
        <taxon>Viridiplantae</taxon>
        <taxon>Streptophyta</taxon>
        <taxon>Embryophyta</taxon>
        <taxon>Tracheophyta</taxon>
        <taxon>Spermatophyta</taxon>
        <taxon>Magnoliopsida</taxon>
        <taxon>eudicotyledons</taxon>
        <taxon>Gunneridae</taxon>
        <taxon>Pentapetalae</taxon>
        <taxon>rosids</taxon>
        <taxon>fabids</taxon>
        <taxon>Fabales</taxon>
        <taxon>Fabaceae</taxon>
        <taxon>Papilionoideae</taxon>
        <taxon>50 kb inversion clade</taxon>
        <taxon>genistoids sensu lato</taxon>
        <taxon>core genistoids</taxon>
        <taxon>Genisteae</taxon>
        <taxon>Lupinus</taxon>
    </lineage>
</organism>
<dbReference type="Pfam" id="PF01925">
    <property type="entry name" value="TauE"/>
    <property type="match status" value="1"/>
</dbReference>
<gene>
    <name evidence="8" type="ORF">TanjilG_13047</name>
</gene>
<comment type="subcellular location">
    <subcellularLocation>
        <location evidence="1">Membrane</location>
        <topology evidence="1">Multi-pass membrane protein</topology>
    </subcellularLocation>
</comment>
<dbReference type="GO" id="GO:0016567">
    <property type="term" value="P:protein ubiquitination"/>
    <property type="evidence" value="ECO:0007669"/>
    <property type="project" value="TreeGrafter"/>
</dbReference>
<dbReference type="AlphaFoldDB" id="A0A1J7G6H6"/>
<keyword evidence="9" id="KW-1185">Reference proteome</keyword>
<evidence type="ECO:0000256" key="5">
    <source>
        <dbReference type="ARBA" id="ARBA00023136"/>
    </source>
</evidence>
<accession>A0A1J7G6H6</accession>
<feature type="chain" id="PRO_5013244498" description="Sulfite exporter TauE/SafE family protein" evidence="7">
    <location>
        <begin position="22"/>
        <end position="322"/>
    </location>
</feature>
<dbReference type="PANTHER" id="PTHR14255:SF3">
    <property type="entry name" value="SULFITE EXPORTER TAUE_SAFE FAMILY PROTEIN 5-RELATED"/>
    <property type="match status" value="1"/>
</dbReference>
<evidence type="ECO:0000313" key="9">
    <source>
        <dbReference type="Proteomes" id="UP000188354"/>
    </source>
</evidence>
<keyword evidence="7" id="KW-0732">Signal</keyword>
<evidence type="ECO:0000256" key="1">
    <source>
        <dbReference type="ARBA" id="ARBA00004141"/>
    </source>
</evidence>
<evidence type="ECO:0000256" key="2">
    <source>
        <dbReference type="ARBA" id="ARBA00009142"/>
    </source>
</evidence>
<dbReference type="Proteomes" id="UP000188354">
    <property type="component" value="Chromosome LG16"/>
</dbReference>
<dbReference type="PANTHER" id="PTHR14255">
    <property type="entry name" value="CEREBLON"/>
    <property type="match status" value="1"/>
</dbReference>
<feature type="transmembrane region" description="Helical" evidence="6">
    <location>
        <begin position="284"/>
        <end position="308"/>
    </location>
</feature>
<protein>
    <recommendedName>
        <fullName evidence="10">Sulfite exporter TauE/SafE family protein</fullName>
    </recommendedName>
</protein>
<feature type="transmembrane region" description="Helical" evidence="6">
    <location>
        <begin position="37"/>
        <end position="64"/>
    </location>
</feature>
<feature type="transmembrane region" description="Helical" evidence="6">
    <location>
        <begin position="200"/>
        <end position="218"/>
    </location>
</feature>
<feature type="signal peptide" evidence="7">
    <location>
        <begin position="1"/>
        <end position="21"/>
    </location>
</feature>
<dbReference type="GO" id="GO:0016020">
    <property type="term" value="C:membrane"/>
    <property type="evidence" value="ECO:0007669"/>
    <property type="project" value="UniProtKB-SubCell"/>
</dbReference>
<evidence type="ECO:0000313" key="8">
    <source>
        <dbReference type="EMBL" id="OIV96115.1"/>
    </source>
</evidence>
<evidence type="ECO:0000256" key="4">
    <source>
        <dbReference type="ARBA" id="ARBA00022989"/>
    </source>
</evidence>
<dbReference type="STRING" id="3871.A0A1J7G6H6"/>
<keyword evidence="5 6" id="KW-0472">Membrane</keyword>
<dbReference type="GO" id="GO:0031464">
    <property type="term" value="C:Cul4A-RING E3 ubiquitin ligase complex"/>
    <property type="evidence" value="ECO:0007669"/>
    <property type="project" value="TreeGrafter"/>
</dbReference>
<comment type="similarity">
    <text evidence="2">Belongs to the 4-toluene sulfonate uptake permease (TSUP) (TC 2.A.102) family.</text>
</comment>